<sequence length="44" mass="5097">MFYSSGCCNKDSWLSGQKWVIQLCSQNMGTSIWWAKEKIFPPLP</sequence>
<protein>
    <submittedName>
        <fullName evidence="1">Uncharacterized protein</fullName>
    </submittedName>
</protein>
<dbReference type="EMBL" id="GGEC01059047">
    <property type="protein sequence ID" value="MBX39531.1"/>
    <property type="molecule type" value="Transcribed_RNA"/>
</dbReference>
<name>A0A2P2NAM9_RHIMU</name>
<dbReference type="AlphaFoldDB" id="A0A2P2NAM9"/>
<accession>A0A2P2NAM9</accession>
<evidence type="ECO:0000313" key="1">
    <source>
        <dbReference type="EMBL" id="MBX39531.1"/>
    </source>
</evidence>
<organism evidence="1">
    <name type="scientific">Rhizophora mucronata</name>
    <name type="common">Asiatic mangrove</name>
    <dbReference type="NCBI Taxonomy" id="61149"/>
    <lineage>
        <taxon>Eukaryota</taxon>
        <taxon>Viridiplantae</taxon>
        <taxon>Streptophyta</taxon>
        <taxon>Embryophyta</taxon>
        <taxon>Tracheophyta</taxon>
        <taxon>Spermatophyta</taxon>
        <taxon>Magnoliopsida</taxon>
        <taxon>eudicotyledons</taxon>
        <taxon>Gunneridae</taxon>
        <taxon>Pentapetalae</taxon>
        <taxon>rosids</taxon>
        <taxon>fabids</taxon>
        <taxon>Malpighiales</taxon>
        <taxon>Rhizophoraceae</taxon>
        <taxon>Rhizophora</taxon>
    </lineage>
</organism>
<proteinExistence type="predicted"/>
<reference evidence="1" key="1">
    <citation type="submission" date="2018-02" db="EMBL/GenBank/DDBJ databases">
        <title>Rhizophora mucronata_Transcriptome.</title>
        <authorList>
            <person name="Meera S.P."/>
            <person name="Sreeshan A."/>
            <person name="Augustine A."/>
        </authorList>
    </citation>
    <scope>NUCLEOTIDE SEQUENCE</scope>
    <source>
        <tissue evidence="1">Leaf</tissue>
    </source>
</reference>